<dbReference type="Gene3D" id="3.40.630.30">
    <property type="match status" value="1"/>
</dbReference>
<evidence type="ECO:0000313" key="5">
    <source>
        <dbReference type="EMBL" id="CAH9070846.1"/>
    </source>
</evidence>
<reference evidence="5" key="1">
    <citation type="submission" date="2022-07" db="EMBL/GenBank/DDBJ databases">
        <authorList>
            <person name="Macas J."/>
            <person name="Novak P."/>
            <person name="Neumann P."/>
        </authorList>
    </citation>
    <scope>NUCLEOTIDE SEQUENCE</scope>
</reference>
<dbReference type="Proteomes" id="UP001152523">
    <property type="component" value="Unassembled WGS sequence"/>
</dbReference>
<evidence type="ECO:0000256" key="2">
    <source>
        <dbReference type="ARBA" id="ARBA00022679"/>
    </source>
</evidence>
<dbReference type="EMBL" id="CAMAPF010000018">
    <property type="protein sequence ID" value="CAH9070846.1"/>
    <property type="molecule type" value="Genomic_DNA"/>
</dbReference>
<keyword evidence="4" id="KW-0012">Acyltransferase</keyword>
<accession>A0AAV0CA15</accession>
<gene>
    <name evidence="5" type="ORF">CEPIT_LOCUS3624</name>
</gene>
<organism evidence="5 6">
    <name type="scientific">Cuscuta epithymum</name>
    <dbReference type="NCBI Taxonomy" id="186058"/>
    <lineage>
        <taxon>Eukaryota</taxon>
        <taxon>Viridiplantae</taxon>
        <taxon>Streptophyta</taxon>
        <taxon>Embryophyta</taxon>
        <taxon>Tracheophyta</taxon>
        <taxon>Spermatophyta</taxon>
        <taxon>Magnoliopsida</taxon>
        <taxon>eudicotyledons</taxon>
        <taxon>Gunneridae</taxon>
        <taxon>Pentapetalae</taxon>
        <taxon>asterids</taxon>
        <taxon>lamiids</taxon>
        <taxon>Solanales</taxon>
        <taxon>Convolvulaceae</taxon>
        <taxon>Cuscuteae</taxon>
        <taxon>Cuscuta</taxon>
        <taxon>Cuscuta subgen. Cuscuta</taxon>
    </lineage>
</organism>
<sequence>MGDSVKLTYRLLQRSDLEVLKEMHKDLFPVRILDPSLQGVSLHVLATNNAAIALYKKLSFKRVWTFLFYYPNIPNDDPGDQGRKYVLMRVSPGLTSIVVASLSGNTFGMEVPFVCFTSSGRSPSWLHPIF</sequence>
<dbReference type="SUPFAM" id="SSF55729">
    <property type="entry name" value="Acyl-CoA N-acyltransferases (Nat)"/>
    <property type="match status" value="1"/>
</dbReference>
<dbReference type="PANTHER" id="PTHR14744">
    <property type="entry name" value="N-ALPHA-ACETYLTRANSFERASE 60"/>
    <property type="match status" value="1"/>
</dbReference>
<evidence type="ECO:0000256" key="3">
    <source>
        <dbReference type="ARBA" id="ARBA00022853"/>
    </source>
</evidence>
<dbReference type="GO" id="GO:0000139">
    <property type="term" value="C:Golgi membrane"/>
    <property type="evidence" value="ECO:0007669"/>
    <property type="project" value="TreeGrafter"/>
</dbReference>
<name>A0AAV0CA15_9ASTE</name>
<keyword evidence="3" id="KW-0156">Chromatin regulator</keyword>
<dbReference type="EC" id="2.3.1.48" evidence="1"/>
<dbReference type="GO" id="GO:0004402">
    <property type="term" value="F:histone acetyltransferase activity"/>
    <property type="evidence" value="ECO:0007669"/>
    <property type="project" value="TreeGrafter"/>
</dbReference>
<keyword evidence="6" id="KW-1185">Reference proteome</keyword>
<evidence type="ECO:0000256" key="1">
    <source>
        <dbReference type="ARBA" id="ARBA00013184"/>
    </source>
</evidence>
<dbReference type="PANTHER" id="PTHR14744:SF15">
    <property type="entry name" value="N-ALPHA-ACETYLTRANSFERASE 60"/>
    <property type="match status" value="1"/>
</dbReference>
<keyword evidence="2" id="KW-0808">Transferase</keyword>
<dbReference type="InterPro" id="IPR016181">
    <property type="entry name" value="Acyl_CoA_acyltransferase"/>
</dbReference>
<dbReference type="InterPro" id="IPR045141">
    <property type="entry name" value="NAA60-like"/>
</dbReference>
<comment type="caution">
    <text evidence="5">The sequence shown here is derived from an EMBL/GenBank/DDBJ whole genome shotgun (WGS) entry which is preliminary data.</text>
</comment>
<proteinExistence type="predicted"/>
<protein>
    <recommendedName>
        <fullName evidence="1">histone acetyltransferase</fullName>
        <ecNumber evidence="1">2.3.1.48</ecNumber>
    </recommendedName>
</protein>
<dbReference type="AlphaFoldDB" id="A0AAV0CA15"/>
<evidence type="ECO:0000313" key="6">
    <source>
        <dbReference type="Proteomes" id="UP001152523"/>
    </source>
</evidence>
<evidence type="ECO:0000256" key="4">
    <source>
        <dbReference type="ARBA" id="ARBA00023315"/>
    </source>
</evidence>
<dbReference type="GO" id="GO:0004596">
    <property type="term" value="F:protein-N-terminal amino-acid acetyltransferase activity"/>
    <property type="evidence" value="ECO:0007669"/>
    <property type="project" value="InterPro"/>
</dbReference>